<evidence type="ECO:0000313" key="2">
    <source>
        <dbReference type="Proteomes" id="UP001189429"/>
    </source>
</evidence>
<dbReference type="EMBL" id="CAUYUJ010014309">
    <property type="protein sequence ID" value="CAK0839623.1"/>
    <property type="molecule type" value="Genomic_DNA"/>
</dbReference>
<gene>
    <name evidence="1" type="ORF">PCOR1329_LOCUS35272</name>
</gene>
<evidence type="ECO:0008006" key="3">
    <source>
        <dbReference type="Google" id="ProtNLM"/>
    </source>
</evidence>
<dbReference type="Gene3D" id="3.30.460.10">
    <property type="entry name" value="Beta Polymerase, domain 2"/>
    <property type="match status" value="1"/>
</dbReference>
<dbReference type="InterPro" id="IPR043519">
    <property type="entry name" value="NT_sf"/>
</dbReference>
<name>A0ABN9T4V8_9DINO</name>
<comment type="caution">
    <text evidence="1">The sequence shown here is derived from an EMBL/GenBank/DDBJ whole genome shotgun (WGS) entry which is preliminary data.</text>
</comment>
<evidence type="ECO:0000313" key="1">
    <source>
        <dbReference type="EMBL" id="CAK0839623.1"/>
    </source>
</evidence>
<protein>
    <recommendedName>
        <fullName evidence="3">Poly A polymerase head domain-containing protein</fullName>
    </recommendedName>
</protein>
<organism evidence="1 2">
    <name type="scientific">Prorocentrum cordatum</name>
    <dbReference type="NCBI Taxonomy" id="2364126"/>
    <lineage>
        <taxon>Eukaryota</taxon>
        <taxon>Sar</taxon>
        <taxon>Alveolata</taxon>
        <taxon>Dinophyceae</taxon>
        <taxon>Prorocentrales</taxon>
        <taxon>Prorocentraceae</taxon>
        <taxon>Prorocentrum</taxon>
    </lineage>
</organism>
<keyword evidence="2" id="KW-1185">Reference proteome</keyword>
<reference evidence="1" key="1">
    <citation type="submission" date="2023-10" db="EMBL/GenBank/DDBJ databases">
        <authorList>
            <person name="Chen Y."/>
            <person name="Shah S."/>
            <person name="Dougan E. K."/>
            <person name="Thang M."/>
            <person name="Chan C."/>
        </authorList>
    </citation>
    <scope>NUCLEOTIDE SEQUENCE [LARGE SCALE GENOMIC DNA]</scope>
</reference>
<dbReference type="Proteomes" id="UP001189429">
    <property type="component" value="Unassembled WGS sequence"/>
</dbReference>
<accession>A0ABN9T4V8</accession>
<sequence length="160" mass="17541">MRLPPELWTPAEKGTFALLRGLSPRRCWVTGGWVRDALLEHGGVSPRAAGEWRRLRRLAGHPRGDVDVLVDGRSAQELHAACLRSEPLRAVLHGPPLLVPPRGARAVATLKLRLPGHSLDVTSLRDSPHSWALPPLRRMPMCCSSTQPTGTPRSTRAITI</sequence>
<proteinExistence type="predicted"/>